<dbReference type="OrthoDB" id="273556at2759"/>
<dbReference type="GO" id="GO:0005737">
    <property type="term" value="C:cytoplasm"/>
    <property type="evidence" value="ECO:0007669"/>
    <property type="project" value="TreeGrafter"/>
</dbReference>
<dbReference type="PROSITE" id="PS50271">
    <property type="entry name" value="ZF_UBP"/>
    <property type="match status" value="1"/>
</dbReference>
<evidence type="ECO:0000256" key="5">
    <source>
        <dbReference type="SAM" id="Coils"/>
    </source>
</evidence>
<dbReference type="InterPro" id="IPR013083">
    <property type="entry name" value="Znf_RING/FYVE/PHD"/>
</dbReference>
<dbReference type="InterPro" id="IPR011422">
    <property type="entry name" value="BRAP2/ETP1_RRM"/>
</dbReference>
<keyword evidence="5" id="KW-0175">Coiled coil</keyword>
<accession>A0A2T9ZH91</accession>
<sequence length="959" mass="107840">MYDYHLVIESFYIDFEQTSNFDFSSTLKYKGLDDKHWLSAADISVKKSLKKTNNNINSPKPANLKTGKSFKSGKSSTFVSESSNEKNLDNRKLSPKKNLNPTQLSNLLNFLAKNCDYRFGNLSIETYSEKDLYTLPEIEELETHFYKISIEGLLSPLTDFSTIAEGKYEIGINWQPKGKDHISSIPQNPQKYFGMKNAENTNSNSISEASKVDIEAIEFQATKPSIPSTSHEPNFDPSIDFSYKLNNEPSSSKKKQKYIPKGLFTLDPSGKDDIPIGLLHLYKSNSISEHQQSSTSGAHDSQYGSLKNKSSDSILMPVENEKVLAVLAVPGYMTPYDFVSFVGMFRKKIAQFRVIRNSSVNTYTVLLKFREKSDANDFFNYYNGKSFSPLEPELCTLIKIASVTITSSAIPIYLFPLFYDEIPTFGKLIGKNIDGLNKCHLKNVDDDKDTNSENPVSKPVFSDTSGTNFFLDFNMARFDIHKCLLEHRIIELPTCPVCLERLDASASGLLTILCQHTFHCSCLAKWSDNSCPVCRFSQAGMFVDNDLFNDTVPVDKLSHLVSGSSMPVSSDNANTQSKTNPLENVEHISDTSFSNTAFNQNKITLNQDSVNKCAICDSTKQLWICIICGYIGCGRYKSGHAREHFLQTGHIYSMDLDSQRVWDYVGDGYVHRILLNTNDGKLVEVSAPETTPIDAFAESHLLGEDCQCQTNLNETVLGSHCQTDYLANRSIFSSTPFSEAQGYFIGSTQNHVETPISSSNLVNVNLKQNNHLSYSSHPEYSNRVCSPENLQVKKHAQINVDLLQGRSNYTQGHSEGNIEAVREKLASVATKYEITLKSQLEMNSRIYEEKIGALQNMCKEYVKKNHQMKQTLATIQQKYDLERSISAGLSENITKLTNENARLSETVEELQEQVRDLFVHFETLNKVERDSELKDLISNGDLQVGKPKSKKNKGKSKKK</sequence>
<keyword evidence="1" id="KW-0479">Metal-binding</keyword>
<evidence type="ECO:0000313" key="10">
    <source>
        <dbReference type="Proteomes" id="UP000245609"/>
    </source>
</evidence>
<gene>
    <name evidence="9" type="ORF">BB560_001547</name>
</gene>
<dbReference type="PANTHER" id="PTHR24007:SF7">
    <property type="entry name" value="BRCA1-ASSOCIATED PROTEIN"/>
    <property type="match status" value="1"/>
</dbReference>
<dbReference type="PANTHER" id="PTHR24007">
    <property type="entry name" value="BRCA1-ASSOCIATED PROTEIN"/>
    <property type="match status" value="1"/>
</dbReference>
<evidence type="ECO:0000256" key="1">
    <source>
        <dbReference type="ARBA" id="ARBA00022723"/>
    </source>
</evidence>
<dbReference type="Gene3D" id="3.30.40.10">
    <property type="entry name" value="Zinc/RING finger domain, C3HC4 (zinc finger)"/>
    <property type="match status" value="2"/>
</dbReference>
<dbReference type="Pfam" id="PF07576">
    <property type="entry name" value="BRAP2"/>
    <property type="match status" value="1"/>
</dbReference>
<feature type="region of interest" description="Disordered" evidence="6">
    <location>
        <begin position="52"/>
        <end position="98"/>
    </location>
</feature>
<feature type="domain" description="UBP-type" evidence="8">
    <location>
        <begin position="589"/>
        <end position="689"/>
    </location>
</feature>
<dbReference type="SMART" id="SM00290">
    <property type="entry name" value="ZnF_UBP"/>
    <property type="match status" value="1"/>
</dbReference>
<dbReference type="SMART" id="SM00184">
    <property type="entry name" value="RING"/>
    <property type="match status" value="1"/>
</dbReference>
<evidence type="ECO:0008006" key="11">
    <source>
        <dbReference type="Google" id="ProtNLM"/>
    </source>
</evidence>
<comment type="caution">
    <text evidence="9">The sequence shown here is derived from an EMBL/GenBank/DDBJ whole genome shotgun (WGS) entry which is preliminary data.</text>
</comment>
<feature type="compositionally biased region" description="Basic residues" evidence="6">
    <location>
        <begin position="947"/>
        <end position="959"/>
    </location>
</feature>
<dbReference type="GO" id="GO:0061630">
    <property type="term" value="F:ubiquitin protein ligase activity"/>
    <property type="evidence" value="ECO:0007669"/>
    <property type="project" value="TreeGrafter"/>
</dbReference>
<dbReference type="GO" id="GO:0007265">
    <property type="term" value="P:Ras protein signal transduction"/>
    <property type="evidence" value="ECO:0007669"/>
    <property type="project" value="TreeGrafter"/>
</dbReference>
<dbReference type="GO" id="GO:0016567">
    <property type="term" value="P:protein ubiquitination"/>
    <property type="evidence" value="ECO:0007669"/>
    <property type="project" value="TreeGrafter"/>
</dbReference>
<name>A0A2T9ZH91_9FUNG</name>
<feature type="compositionally biased region" description="Low complexity" evidence="6">
    <location>
        <begin position="65"/>
        <end position="78"/>
    </location>
</feature>
<reference evidence="9 10" key="1">
    <citation type="journal article" date="2018" name="MBio">
        <title>Comparative Genomics Reveals the Core Gene Toolbox for the Fungus-Insect Symbiosis.</title>
        <authorList>
            <person name="Wang Y."/>
            <person name="Stata M."/>
            <person name="Wang W."/>
            <person name="Stajich J.E."/>
            <person name="White M.M."/>
            <person name="Moncalvo J.M."/>
        </authorList>
    </citation>
    <scope>NUCLEOTIDE SEQUENCE [LARGE SCALE GENOMIC DNA]</scope>
    <source>
        <strain evidence="9 10">SC-DP-2</strain>
    </source>
</reference>
<dbReference type="GO" id="GO:0008270">
    <property type="term" value="F:zinc ion binding"/>
    <property type="evidence" value="ECO:0007669"/>
    <property type="project" value="UniProtKB-KW"/>
</dbReference>
<dbReference type="Pfam" id="PF02148">
    <property type="entry name" value="zf-UBP"/>
    <property type="match status" value="1"/>
</dbReference>
<keyword evidence="3" id="KW-0862">Zinc</keyword>
<feature type="domain" description="RING-type" evidence="7">
    <location>
        <begin position="495"/>
        <end position="535"/>
    </location>
</feature>
<feature type="region of interest" description="Disordered" evidence="6">
    <location>
        <begin position="936"/>
        <end position="959"/>
    </location>
</feature>
<dbReference type="Pfam" id="PF13639">
    <property type="entry name" value="zf-RING_2"/>
    <property type="match status" value="1"/>
</dbReference>
<dbReference type="PROSITE" id="PS50089">
    <property type="entry name" value="ZF_RING_2"/>
    <property type="match status" value="1"/>
</dbReference>
<proteinExistence type="predicted"/>
<evidence type="ECO:0000259" key="7">
    <source>
        <dbReference type="PROSITE" id="PS50089"/>
    </source>
</evidence>
<dbReference type="CDD" id="cd16457">
    <property type="entry name" value="RING-H2_BRAP2"/>
    <property type="match status" value="1"/>
</dbReference>
<evidence type="ECO:0000256" key="6">
    <source>
        <dbReference type="SAM" id="MobiDB-lite"/>
    </source>
</evidence>
<feature type="region of interest" description="Disordered" evidence="6">
    <location>
        <begin position="223"/>
        <end position="254"/>
    </location>
</feature>
<evidence type="ECO:0000256" key="4">
    <source>
        <dbReference type="PROSITE-ProRule" id="PRU00502"/>
    </source>
</evidence>
<feature type="coiled-coil region" evidence="5">
    <location>
        <begin position="886"/>
        <end position="920"/>
    </location>
</feature>
<evidence type="ECO:0000256" key="3">
    <source>
        <dbReference type="ARBA" id="ARBA00022833"/>
    </source>
</evidence>
<dbReference type="Proteomes" id="UP000245609">
    <property type="component" value="Unassembled WGS sequence"/>
</dbReference>
<dbReference type="InterPro" id="IPR001841">
    <property type="entry name" value="Znf_RING"/>
</dbReference>
<protein>
    <recommendedName>
        <fullName evidence="11">RING-type domain-containing protein</fullName>
    </recommendedName>
</protein>
<dbReference type="SUPFAM" id="SSF57850">
    <property type="entry name" value="RING/U-box"/>
    <property type="match status" value="2"/>
</dbReference>
<dbReference type="InterPro" id="IPR047243">
    <property type="entry name" value="RING-H2_BRAP2"/>
</dbReference>
<keyword evidence="10" id="KW-1185">Reference proteome</keyword>
<evidence type="ECO:0000313" key="9">
    <source>
        <dbReference type="EMBL" id="PVV03962.1"/>
    </source>
</evidence>
<keyword evidence="2 4" id="KW-0863">Zinc-finger</keyword>
<feature type="compositionally biased region" description="Basic and acidic residues" evidence="6">
    <location>
        <begin position="83"/>
        <end position="92"/>
    </location>
</feature>
<dbReference type="STRING" id="133381.A0A2T9ZH91"/>
<dbReference type="EMBL" id="MBFS01000176">
    <property type="protein sequence ID" value="PVV03962.1"/>
    <property type="molecule type" value="Genomic_DNA"/>
</dbReference>
<feature type="compositionally biased region" description="Polar residues" evidence="6">
    <location>
        <begin position="223"/>
        <end position="232"/>
    </location>
</feature>
<evidence type="ECO:0000256" key="2">
    <source>
        <dbReference type="ARBA" id="ARBA00022771"/>
    </source>
</evidence>
<dbReference type="InterPro" id="IPR001607">
    <property type="entry name" value="Znf_UBP"/>
</dbReference>
<evidence type="ECO:0000259" key="8">
    <source>
        <dbReference type="PROSITE" id="PS50271"/>
    </source>
</evidence>
<organism evidence="9 10">
    <name type="scientific">Smittium megazygosporum</name>
    <dbReference type="NCBI Taxonomy" id="133381"/>
    <lineage>
        <taxon>Eukaryota</taxon>
        <taxon>Fungi</taxon>
        <taxon>Fungi incertae sedis</taxon>
        <taxon>Zoopagomycota</taxon>
        <taxon>Kickxellomycotina</taxon>
        <taxon>Harpellomycetes</taxon>
        <taxon>Harpellales</taxon>
        <taxon>Legeriomycetaceae</taxon>
        <taxon>Smittium</taxon>
    </lineage>
</organism>
<dbReference type="AlphaFoldDB" id="A0A2T9ZH91"/>